<dbReference type="Pfam" id="PF01521">
    <property type="entry name" value="Fe-S_biosyn"/>
    <property type="match status" value="1"/>
</dbReference>
<evidence type="ECO:0000313" key="2">
    <source>
        <dbReference type="EMBL" id="SVD60592.1"/>
    </source>
</evidence>
<dbReference type="EMBL" id="UINC01161417">
    <property type="protein sequence ID" value="SVD60592.1"/>
    <property type="molecule type" value="Genomic_DNA"/>
</dbReference>
<dbReference type="GO" id="GO:0005506">
    <property type="term" value="F:iron ion binding"/>
    <property type="evidence" value="ECO:0007669"/>
    <property type="project" value="TreeGrafter"/>
</dbReference>
<sequence length="110" mass="11952">MISITQKAIKKIDLIRLDLGAGFLRISVDGGGCSGFSYSFKFENNYKNKEDIVAIKDRDGNPTLVTDQTSMNYLSGSKVHWKEDLSSATFVIDNPNATSSCGCGTSFSVI</sequence>
<dbReference type="GO" id="GO:0051537">
    <property type="term" value="F:2 iron, 2 sulfur cluster binding"/>
    <property type="evidence" value="ECO:0007669"/>
    <property type="project" value="TreeGrafter"/>
</dbReference>
<proteinExistence type="predicted"/>
<reference evidence="2" key="1">
    <citation type="submission" date="2018-05" db="EMBL/GenBank/DDBJ databases">
        <authorList>
            <person name="Lanie J.A."/>
            <person name="Ng W.-L."/>
            <person name="Kazmierczak K.M."/>
            <person name="Andrzejewski T.M."/>
            <person name="Davidsen T.M."/>
            <person name="Wayne K.J."/>
            <person name="Tettelin H."/>
            <person name="Glass J.I."/>
            <person name="Rusch D."/>
            <person name="Podicherti R."/>
            <person name="Tsui H.-C.T."/>
            <person name="Winkler M.E."/>
        </authorList>
    </citation>
    <scope>NUCLEOTIDE SEQUENCE</scope>
</reference>
<dbReference type="NCBIfam" id="TIGR00049">
    <property type="entry name" value="iron-sulfur cluster assembly accessory protein"/>
    <property type="match status" value="1"/>
</dbReference>
<dbReference type="AlphaFoldDB" id="A0A382WP43"/>
<dbReference type="InterPro" id="IPR016092">
    <property type="entry name" value="ATAP"/>
</dbReference>
<organism evidence="2">
    <name type="scientific">marine metagenome</name>
    <dbReference type="NCBI Taxonomy" id="408172"/>
    <lineage>
        <taxon>unclassified sequences</taxon>
        <taxon>metagenomes</taxon>
        <taxon>ecological metagenomes</taxon>
    </lineage>
</organism>
<name>A0A382WP43_9ZZZZ</name>
<dbReference type="Gene3D" id="2.60.300.12">
    <property type="entry name" value="HesB-like domain"/>
    <property type="match status" value="1"/>
</dbReference>
<gene>
    <name evidence="2" type="ORF">METZ01_LOCUS413446</name>
</gene>
<dbReference type="InterPro" id="IPR017870">
    <property type="entry name" value="FeS_cluster_insertion_CS"/>
</dbReference>
<dbReference type="PANTHER" id="PTHR43011">
    <property type="entry name" value="IRON-SULFUR CLUSTER ASSEMBLY 2 HOMOLOG, MITOCHONDRIAL"/>
    <property type="match status" value="1"/>
</dbReference>
<evidence type="ECO:0000259" key="1">
    <source>
        <dbReference type="Pfam" id="PF01521"/>
    </source>
</evidence>
<feature type="domain" description="Core" evidence="1">
    <location>
        <begin position="2"/>
        <end position="104"/>
    </location>
</feature>
<dbReference type="GO" id="GO:0016226">
    <property type="term" value="P:iron-sulfur cluster assembly"/>
    <property type="evidence" value="ECO:0007669"/>
    <property type="project" value="InterPro"/>
</dbReference>
<dbReference type="SUPFAM" id="SSF89360">
    <property type="entry name" value="HesB-like domain"/>
    <property type="match status" value="1"/>
</dbReference>
<dbReference type="GO" id="GO:0051539">
    <property type="term" value="F:4 iron, 4 sulfur cluster binding"/>
    <property type="evidence" value="ECO:0007669"/>
    <property type="project" value="TreeGrafter"/>
</dbReference>
<dbReference type="PROSITE" id="PS01152">
    <property type="entry name" value="HESB"/>
    <property type="match status" value="1"/>
</dbReference>
<dbReference type="InterPro" id="IPR000361">
    <property type="entry name" value="ATAP_core_dom"/>
</dbReference>
<dbReference type="InterPro" id="IPR035903">
    <property type="entry name" value="HesB-like_dom_sf"/>
</dbReference>
<accession>A0A382WP43</accession>
<dbReference type="PANTHER" id="PTHR43011:SF1">
    <property type="entry name" value="IRON-SULFUR CLUSTER ASSEMBLY 2 HOMOLOG, MITOCHONDRIAL"/>
    <property type="match status" value="1"/>
</dbReference>
<dbReference type="GO" id="GO:0005739">
    <property type="term" value="C:mitochondrion"/>
    <property type="evidence" value="ECO:0007669"/>
    <property type="project" value="TreeGrafter"/>
</dbReference>
<protein>
    <recommendedName>
        <fullName evidence="1">Core domain-containing protein</fullName>
    </recommendedName>
</protein>